<dbReference type="Pfam" id="PF16918">
    <property type="entry name" value="PknG_TPR"/>
    <property type="match status" value="1"/>
</dbReference>
<dbReference type="GO" id="GO:0008983">
    <property type="term" value="F:protein-glutamate O-methyltransferase activity"/>
    <property type="evidence" value="ECO:0007669"/>
    <property type="project" value="UniProtKB-EC"/>
</dbReference>
<dbReference type="SUPFAM" id="SSF47757">
    <property type="entry name" value="Chemotaxis receptor methyltransferase CheR, N-terminal domain"/>
    <property type="match status" value="1"/>
</dbReference>
<gene>
    <name evidence="8" type="ORF">NBEOAGPD_1090</name>
</gene>
<reference evidence="8" key="2">
    <citation type="submission" date="2021-08" db="EMBL/GenBank/DDBJ databases">
        <authorList>
            <person name="Tani A."/>
            <person name="Ola A."/>
            <person name="Ogura Y."/>
            <person name="Katsura K."/>
            <person name="Hayashi T."/>
        </authorList>
    </citation>
    <scope>NUCLEOTIDE SEQUENCE</scope>
    <source>
        <strain evidence="8">NBRC 103626</strain>
    </source>
</reference>
<evidence type="ECO:0000313" key="9">
    <source>
        <dbReference type="Proteomes" id="UP001055108"/>
    </source>
</evidence>
<dbReference type="Gene3D" id="3.40.50.150">
    <property type="entry name" value="Vaccinia Virus protein VP39"/>
    <property type="match status" value="1"/>
</dbReference>
<dbReference type="PANTHER" id="PTHR24422">
    <property type="entry name" value="CHEMOTAXIS PROTEIN METHYLTRANSFERASE"/>
    <property type="match status" value="1"/>
</dbReference>
<dbReference type="SMART" id="SM00138">
    <property type="entry name" value="MeTrc"/>
    <property type="match status" value="1"/>
</dbReference>
<keyword evidence="9" id="KW-1185">Reference proteome</keyword>
<dbReference type="GO" id="GO:0032259">
    <property type="term" value="P:methylation"/>
    <property type="evidence" value="ECO:0007669"/>
    <property type="project" value="UniProtKB-KW"/>
</dbReference>
<name>A0AA37MAS8_9HYPH</name>
<dbReference type="InterPro" id="IPR036804">
    <property type="entry name" value="CheR_N_sf"/>
</dbReference>
<protein>
    <recommendedName>
        <fullName evidence="2">protein-glutamate O-methyltransferase</fullName>
        <ecNumber evidence="2">2.1.1.80</ecNumber>
    </recommendedName>
</protein>
<evidence type="ECO:0000313" key="8">
    <source>
        <dbReference type="EMBL" id="GJD77879.1"/>
    </source>
</evidence>
<keyword evidence="5" id="KW-0949">S-adenosyl-L-methionine</keyword>
<dbReference type="InterPro" id="IPR031636">
    <property type="entry name" value="PknG_TPR"/>
</dbReference>
<evidence type="ECO:0000256" key="6">
    <source>
        <dbReference type="SAM" id="MobiDB-lite"/>
    </source>
</evidence>
<dbReference type="SUPFAM" id="SSF48452">
    <property type="entry name" value="TPR-like"/>
    <property type="match status" value="1"/>
</dbReference>
<keyword evidence="3" id="KW-0489">Methyltransferase</keyword>
<dbReference type="InterPro" id="IPR050903">
    <property type="entry name" value="Bact_Chemotaxis_MeTrfase"/>
</dbReference>
<dbReference type="PANTHER" id="PTHR24422:SF19">
    <property type="entry name" value="CHEMOTAXIS PROTEIN METHYLTRANSFERASE"/>
    <property type="match status" value="1"/>
</dbReference>
<dbReference type="AlphaFoldDB" id="A0AA37MAS8"/>
<dbReference type="Proteomes" id="UP001055108">
    <property type="component" value="Unassembled WGS sequence"/>
</dbReference>
<feature type="domain" description="CheR-type methyltransferase" evidence="7">
    <location>
        <begin position="26"/>
        <end position="296"/>
    </location>
</feature>
<dbReference type="InterPro" id="IPR019734">
    <property type="entry name" value="TPR_rpt"/>
</dbReference>
<dbReference type="Pfam" id="PF01739">
    <property type="entry name" value="CheR"/>
    <property type="match status" value="1"/>
</dbReference>
<dbReference type="InterPro" id="IPR022642">
    <property type="entry name" value="CheR_C"/>
</dbReference>
<feature type="compositionally biased region" description="Basic and acidic residues" evidence="6">
    <location>
        <begin position="339"/>
        <end position="350"/>
    </location>
</feature>
<dbReference type="InterPro" id="IPR022641">
    <property type="entry name" value="CheR_N"/>
</dbReference>
<dbReference type="Pfam" id="PF03705">
    <property type="entry name" value="CheR_N"/>
    <property type="match status" value="1"/>
</dbReference>
<dbReference type="EMBL" id="BPQM01000025">
    <property type="protein sequence ID" value="GJD77879.1"/>
    <property type="molecule type" value="Genomic_DNA"/>
</dbReference>
<comment type="catalytic activity">
    <reaction evidence="1">
        <text>L-glutamyl-[protein] + S-adenosyl-L-methionine = [protein]-L-glutamate 5-O-methyl ester + S-adenosyl-L-homocysteine</text>
        <dbReference type="Rhea" id="RHEA:24452"/>
        <dbReference type="Rhea" id="RHEA-COMP:10208"/>
        <dbReference type="Rhea" id="RHEA-COMP:10311"/>
        <dbReference type="ChEBI" id="CHEBI:29973"/>
        <dbReference type="ChEBI" id="CHEBI:57856"/>
        <dbReference type="ChEBI" id="CHEBI:59789"/>
        <dbReference type="ChEBI" id="CHEBI:82795"/>
        <dbReference type="EC" id="2.1.1.80"/>
    </reaction>
</comment>
<dbReference type="InterPro" id="IPR000780">
    <property type="entry name" value="CheR_MeTrfase"/>
</dbReference>
<evidence type="ECO:0000256" key="3">
    <source>
        <dbReference type="ARBA" id="ARBA00022603"/>
    </source>
</evidence>
<sequence>MRQAAATDARISLAGDPAYAGLKARIIARTGHHYYADKDDLLSDRLRRRFRALGVADAAAYAALLERAPEEWTALEAEITIGETFFFRYAEQFAALRETILPDLLAARAAERNVRIWSAGCSTGAEPYSLAILVHELLGPALPDWQVTILGTDISAAALATARAAEYGRWALRTSPPEERMRYFRAVPPQPGAAREGGYALREAYRRLVRFERRNLLELIEGRAPPHLDGFDLILCRNVLIYFDAETVAALMRAFGARLRDRGWLLIGHAEPNPAFSGWLDAVSLPGTVAYRRPGETRPETVPPEPWQPPILPDLPLARAEPIPGSIPDVLPDAVPARHPPEDMEPDAREPVPPPDDSPVDAVAPEIGADPEAGMDPNTDPEAVLAEIRARADAGESGAAWRALRAALAARPTDPRLRFYEGLIAASLGREAEAERAFRAALYLDPGFVMAHHHLGLLLAGLGRADAARRALDNALRLSQALPPETVLREGDGATAAEIAAGAQAARDGIGR</sequence>
<evidence type="ECO:0000256" key="5">
    <source>
        <dbReference type="ARBA" id="ARBA00022691"/>
    </source>
</evidence>
<dbReference type="EC" id="2.1.1.80" evidence="2"/>
<dbReference type="SUPFAM" id="SSF53335">
    <property type="entry name" value="S-adenosyl-L-methionine-dependent methyltransferases"/>
    <property type="match status" value="1"/>
</dbReference>
<dbReference type="Gene3D" id="1.25.40.10">
    <property type="entry name" value="Tetratricopeptide repeat domain"/>
    <property type="match status" value="1"/>
</dbReference>
<evidence type="ECO:0000256" key="1">
    <source>
        <dbReference type="ARBA" id="ARBA00001541"/>
    </source>
</evidence>
<dbReference type="PROSITE" id="PS50123">
    <property type="entry name" value="CHER"/>
    <property type="match status" value="1"/>
</dbReference>
<dbReference type="SMART" id="SM00028">
    <property type="entry name" value="TPR"/>
    <property type="match status" value="2"/>
</dbReference>
<keyword evidence="4" id="KW-0808">Transferase</keyword>
<reference evidence="8" key="1">
    <citation type="journal article" date="2016" name="Front. Microbiol.">
        <title>Genome Sequence of the Piezophilic, Mesophilic Sulfate-Reducing Bacterium Desulfovibrio indicus J2T.</title>
        <authorList>
            <person name="Cao J."/>
            <person name="Maignien L."/>
            <person name="Shao Z."/>
            <person name="Alain K."/>
            <person name="Jebbar M."/>
        </authorList>
    </citation>
    <scope>NUCLEOTIDE SEQUENCE</scope>
    <source>
        <strain evidence="8">NBRC 103626</strain>
    </source>
</reference>
<dbReference type="Gene3D" id="1.10.155.10">
    <property type="entry name" value="Chemotaxis receptor methyltransferase CheR, N-terminal domain"/>
    <property type="match status" value="1"/>
</dbReference>
<proteinExistence type="predicted"/>
<dbReference type="PRINTS" id="PR00996">
    <property type="entry name" value="CHERMTFRASE"/>
</dbReference>
<accession>A0AA37MAS8</accession>
<organism evidence="8 9">
    <name type="scientific">Methylobacterium gregans</name>
    <dbReference type="NCBI Taxonomy" id="374424"/>
    <lineage>
        <taxon>Bacteria</taxon>
        <taxon>Pseudomonadati</taxon>
        <taxon>Pseudomonadota</taxon>
        <taxon>Alphaproteobacteria</taxon>
        <taxon>Hyphomicrobiales</taxon>
        <taxon>Methylobacteriaceae</taxon>
        <taxon>Methylobacterium</taxon>
    </lineage>
</organism>
<evidence type="ECO:0000256" key="4">
    <source>
        <dbReference type="ARBA" id="ARBA00022679"/>
    </source>
</evidence>
<evidence type="ECO:0000259" key="7">
    <source>
        <dbReference type="PROSITE" id="PS50123"/>
    </source>
</evidence>
<dbReference type="InterPro" id="IPR011990">
    <property type="entry name" value="TPR-like_helical_dom_sf"/>
</dbReference>
<comment type="caution">
    <text evidence="8">The sequence shown here is derived from an EMBL/GenBank/DDBJ whole genome shotgun (WGS) entry which is preliminary data.</text>
</comment>
<evidence type="ECO:0000256" key="2">
    <source>
        <dbReference type="ARBA" id="ARBA00012534"/>
    </source>
</evidence>
<feature type="region of interest" description="Disordered" evidence="6">
    <location>
        <begin position="333"/>
        <end position="379"/>
    </location>
</feature>
<dbReference type="RefSeq" id="WP_238301611.1">
    <property type="nucleotide sequence ID" value="NZ_BPQM01000025.1"/>
</dbReference>
<dbReference type="InterPro" id="IPR029063">
    <property type="entry name" value="SAM-dependent_MTases_sf"/>
</dbReference>